<dbReference type="RefSeq" id="WP_148909716.1">
    <property type="nucleotide sequence ID" value="NZ_VNHX01000021.1"/>
</dbReference>
<accession>A0A5S5D5A8</accession>
<dbReference type="PRINTS" id="PR02008">
    <property type="entry name" value="RCMTFAMILY"/>
</dbReference>
<reference evidence="8 9" key="1">
    <citation type="submission" date="2019-07" db="EMBL/GenBank/DDBJ databases">
        <title>Genomic Encyclopedia of Archaeal and Bacterial Type Strains, Phase II (KMG-II): from individual species to whole genera.</title>
        <authorList>
            <person name="Goeker M."/>
        </authorList>
    </citation>
    <scope>NUCLEOTIDE SEQUENCE [LARGE SCALE GENOMIC DNA]</scope>
    <source>
        <strain evidence="8 9">DSM 18850</strain>
    </source>
</reference>
<keyword evidence="4 6" id="KW-0949">S-adenosyl-L-methionine</keyword>
<dbReference type="Gene3D" id="2.30.130.60">
    <property type="match status" value="1"/>
</dbReference>
<comment type="similarity">
    <text evidence="6">Belongs to the class I-like SAM-binding methyltransferase superfamily. RsmB/NOP family.</text>
</comment>
<dbReference type="PROSITE" id="PS51686">
    <property type="entry name" value="SAM_MT_RSMB_NOP"/>
    <property type="match status" value="1"/>
</dbReference>
<evidence type="ECO:0000313" key="8">
    <source>
        <dbReference type="EMBL" id="TYP91227.1"/>
    </source>
</evidence>
<evidence type="ECO:0000256" key="6">
    <source>
        <dbReference type="PROSITE-ProRule" id="PRU01023"/>
    </source>
</evidence>
<evidence type="ECO:0000313" key="9">
    <source>
        <dbReference type="Proteomes" id="UP000325105"/>
    </source>
</evidence>
<dbReference type="InterPro" id="IPR001678">
    <property type="entry name" value="MeTrfase_RsmB-F_NOP2_dom"/>
</dbReference>
<gene>
    <name evidence="8" type="ORF">BC792_12169</name>
</gene>
<dbReference type="OrthoDB" id="9810297at2"/>
<protein>
    <submittedName>
        <fullName evidence="8">16S rRNA C967 or C1407 C5-methylase (RsmB/RsmF family)</fullName>
    </submittedName>
</protein>
<feature type="binding site" evidence="6">
    <location>
        <begin position="111"/>
        <end position="117"/>
    </location>
    <ligand>
        <name>S-adenosyl-L-methionine</name>
        <dbReference type="ChEBI" id="CHEBI:59789"/>
    </ligand>
</feature>
<dbReference type="InterPro" id="IPR031341">
    <property type="entry name" value="Methyltr_RsmF_N"/>
</dbReference>
<feature type="domain" description="SAM-dependent MTase RsmB/NOP-type" evidence="7">
    <location>
        <begin position="1"/>
        <end position="298"/>
    </location>
</feature>
<keyword evidence="9" id="KW-1185">Reference proteome</keyword>
<dbReference type="Pfam" id="PF13636">
    <property type="entry name" value="Methyltranf_PUA"/>
    <property type="match status" value="1"/>
</dbReference>
<feature type="active site" description="Nucleophile" evidence="6">
    <location>
        <position position="232"/>
    </location>
</feature>
<proteinExistence type="inferred from homology"/>
<evidence type="ECO:0000256" key="1">
    <source>
        <dbReference type="ARBA" id="ARBA00022490"/>
    </source>
</evidence>
<feature type="binding site" evidence="6">
    <location>
        <position position="162"/>
    </location>
    <ligand>
        <name>S-adenosyl-L-methionine</name>
        <dbReference type="ChEBI" id="CHEBI:59789"/>
    </ligand>
</feature>
<evidence type="ECO:0000259" key="7">
    <source>
        <dbReference type="PROSITE" id="PS51686"/>
    </source>
</evidence>
<name>A0A5S5D5A8_9SPHI</name>
<dbReference type="InterPro" id="IPR027391">
    <property type="entry name" value="Nol1_Nop2_Fmu_2"/>
</dbReference>
<dbReference type="Gene3D" id="3.40.50.150">
    <property type="entry name" value="Vaccinia Virus protein VP39"/>
    <property type="match status" value="1"/>
</dbReference>
<evidence type="ECO:0000256" key="5">
    <source>
        <dbReference type="ARBA" id="ARBA00022884"/>
    </source>
</evidence>
<dbReference type="InterPro" id="IPR029063">
    <property type="entry name" value="SAM-dependent_MTases_sf"/>
</dbReference>
<dbReference type="InterPro" id="IPR049560">
    <property type="entry name" value="MeTrfase_RsmB-F_NOP2_cat"/>
</dbReference>
<evidence type="ECO:0000256" key="4">
    <source>
        <dbReference type="ARBA" id="ARBA00022691"/>
    </source>
</evidence>
<feature type="binding site" evidence="6">
    <location>
        <position position="135"/>
    </location>
    <ligand>
        <name>S-adenosyl-L-methionine</name>
        <dbReference type="ChEBI" id="CHEBI:59789"/>
    </ligand>
</feature>
<evidence type="ECO:0000256" key="2">
    <source>
        <dbReference type="ARBA" id="ARBA00022603"/>
    </source>
</evidence>
<dbReference type="Pfam" id="PF17125">
    <property type="entry name" value="Methyltr_RsmF_N"/>
    <property type="match status" value="1"/>
</dbReference>
<organism evidence="8 9">
    <name type="scientific">Sphingobacterium allocomposti</name>
    <dbReference type="NCBI Taxonomy" id="415956"/>
    <lineage>
        <taxon>Bacteria</taxon>
        <taxon>Pseudomonadati</taxon>
        <taxon>Bacteroidota</taxon>
        <taxon>Sphingobacteriia</taxon>
        <taxon>Sphingobacteriales</taxon>
        <taxon>Sphingobacteriaceae</taxon>
        <taxon>Sphingobacterium</taxon>
    </lineage>
</organism>
<dbReference type="SUPFAM" id="SSF53335">
    <property type="entry name" value="S-adenosyl-L-methionine-dependent methyltransferases"/>
    <property type="match status" value="1"/>
</dbReference>
<keyword evidence="2 6" id="KW-0489">Methyltransferase</keyword>
<dbReference type="Gene3D" id="3.30.70.1170">
    <property type="entry name" value="Sun protein, domain 3"/>
    <property type="match status" value="1"/>
</dbReference>
<evidence type="ECO:0000256" key="3">
    <source>
        <dbReference type="ARBA" id="ARBA00022679"/>
    </source>
</evidence>
<dbReference type="GO" id="GO:0008173">
    <property type="term" value="F:RNA methyltransferase activity"/>
    <property type="evidence" value="ECO:0007669"/>
    <property type="project" value="InterPro"/>
</dbReference>
<dbReference type="EMBL" id="VNHX01000021">
    <property type="protein sequence ID" value="TYP91227.1"/>
    <property type="molecule type" value="Genomic_DNA"/>
</dbReference>
<keyword evidence="1" id="KW-0963">Cytoplasm</keyword>
<keyword evidence="3 6" id="KW-0808">Transferase</keyword>
<comment type="caution">
    <text evidence="8">The sequence shown here is derived from an EMBL/GenBank/DDBJ whole genome shotgun (WGS) entry which is preliminary data.</text>
</comment>
<dbReference type="Pfam" id="PF01189">
    <property type="entry name" value="Methyltr_RsmB-F"/>
    <property type="match status" value="1"/>
</dbReference>
<sequence>MGNFLPNDLVQRLNEREGFDSEAFAAVHEQGDKVTSIRLNPFKQKEVPFSGADAVPWCDLGYYLPGRPSFTLDPLYHAGCYYVQEASSMFIAHVLETVGLKDAGARALDLCAAPGGKSTLLNSYLGEGSLLVSNEVIKSRANILLDNLGRWGSANVVVTNNDPSSFKRLPGYFDLLVVDAPCSGSGMFRKDKQAIDEWSLANVKLCSDRQKRILAESLETLITDGYLVYSTCSYSEEENEDILDWLLSQYDFESIEIPIEAAWGIERTTSRIHGAVGYRFYPHQLRGEGFFIAVLRKRTDQPTFSRKRLRPEKATVPVKELENWIEEHTSFSYFMHADELYMFPKTYLDDLQWLKQVLYIKRAGTNIGKWTGREFLPSHELACSIHVHQHIAAQDVNLEVALQYLRKEALDPQDFQGRGWCLVRYKAVNIGWVKVLPNRINNYYPKEVRIMNL</sequence>
<dbReference type="InterPro" id="IPR023267">
    <property type="entry name" value="RCMT"/>
</dbReference>
<feature type="binding site" evidence="6">
    <location>
        <position position="179"/>
    </location>
    <ligand>
        <name>S-adenosyl-L-methionine</name>
        <dbReference type="ChEBI" id="CHEBI:59789"/>
    </ligand>
</feature>
<dbReference type="Proteomes" id="UP000325105">
    <property type="component" value="Unassembled WGS sequence"/>
</dbReference>
<dbReference type="GO" id="GO:0001510">
    <property type="term" value="P:RNA methylation"/>
    <property type="evidence" value="ECO:0007669"/>
    <property type="project" value="InterPro"/>
</dbReference>
<dbReference type="PANTHER" id="PTHR22807:SF30">
    <property type="entry name" value="28S RRNA (CYTOSINE(4447)-C(5))-METHYLTRANSFERASE-RELATED"/>
    <property type="match status" value="1"/>
</dbReference>
<dbReference type="PANTHER" id="PTHR22807">
    <property type="entry name" value="NOP2 YEAST -RELATED NOL1/NOP2/FMU SUN DOMAIN-CONTAINING"/>
    <property type="match status" value="1"/>
</dbReference>
<dbReference type="GO" id="GO:0003723">
    <property type="term" value="F:RNA binding"/>
    <property type="evidence" value="ECO:0007669"/>
    <property type="project" value="UniProtKB-UniRule"/>
</dbReference>
<dbReference type="AlphaFoldDB" id="A0A5S5D5A8"/>
<keyword evidence="5 6" id="KW-0694">RNA-binding</keyword>